<keyword evidence="5" id="KW-0862">Zinc</keyword>
<evidence type="ECO:0000256" key="5">
    <source>
        <dbReference type="ARBA" id="ARBA00022833"/>
    </source>
</evidence>
<evidence type="ECO:0000313" key="9">
    <source>
        <dbReference type="EMBL" id="OAA50753.1"/>
    </source>
</evidence>
<dbReference type="PANTHER" id="PTHR40626:SF11">
    <property type="entry name" value="ZINC FINGER PROTEIN YPR022C"/>
    <property type="match status" value="1"/>
</dbReference>
<evidence type="ECO:0000256" key="1">
    <source>
        <dbReference type="ARBA" id="ARBA00004123"/>
    </source>
</evidence>
<keyword evidence="2" id="KW-0479">Metal-binding</keyword>
<keyword evidence="3" id="KW-0677">Repeat</keyword>
<dbReference type="GO" id="GO:0006351">
    <property type="term" value="P:DNA-templated transcription"/>
    <property type="evidence" value="ECO:0007669"/>
    <property type="project" value="InterPro"/>
</dbReference>
<feature type="region of interest" description="Disordered" evidence="7">
    <location>
        <begin position="194"/>
        <end position="230"/>
    </location>
</feature>
<organism evidence="9 10">
    <name type="scientific">Beauveria brongniartii RCEF 3172</name>
    <dbReference type="NCBI Taxonomy" id="1081107"/>
    <lineage>
        <taxon>Eukaryota</taxon>
        <taxon>Fungi</taxon>
        <taxon>Dikarya</taxon>
        <taxon>Ascomycota</taxon>
        <taxon>Pezizomycotina</taxon>
        <taxon>Sordariomycetes</taxon>
        <taxon>Hypocreomycetidae</taxon>
        <taxon>Hypocreales</taxon>
        <taxon>Cordycipitaceae</taxon>
        <taxon>Beauveria</taxon>
        <taxon>Beauveria brongniartii</taxon>
    </lineage>
</organism>
<evidence type="ECO:0000259" key="8">
    <source>
        <dbReference type="Pfam" id="PF04082"/>
    </source>
</evidence>
<dbReference type="InterPro" id="IPR051059">
    <property type="entry name" value="VerF-like"/>
</dbReference>
<gene>
    <name evidence="9" type="ORF">BBO_00700</name>
</gene>
<dbReference type="GO" id="GO:0000981">
    <property type="term" value="F:DNA-binding transcription factor activity, RNA polymerase II-specific"/>
    <property type="evidence" value="ECO:0007669"/>
    <property type="project" value="InterPro"/>
</dbReference>
<dbReference type="GO" id="GO:0000785">
    <property type="term" value="C:chromatin"/>
    <property type="evidence" value="ECO:0007669"/>
    <property type="project" value="TreeGrafter"/>
</dbReference>
<reference evidence="9 10" key="1">
    <citation type="journal article" date="2016" name="Genome Biol. Evol.">
        <title>Divergent and convergent evolution of fungal pathogenicity.</title>
        <authorList>
            <person name="Shang Y."/>
            <person name="Xiao G."/>
            <person name="Zheng P."/>
            <person name="Cen K."/>
            <person name="Zhan S."/>
            <person name="Wang C."/>
        </authorList>
    </citation>
    <scope>NUCLEOTIDE SEQUENCE [LARGE SCALE GENOMIC DNA]</scope>
    <source>
        <strain evidence="9 10">RCEF 3172</strain>
    </source>
</reference>
<dbReference type="GO" id="GO:0005634">
    <property type="term" value="C:nucleus"/>
    <property type="evidence" value="ECO:0007669"/>
    <property type="project" value="UniProtKB-SubCell"/>
</dbReference>
<dbReference type="OrthoDB" id="1405595at2759"/>
<dbReference type="AlphaFoldDB" id="A0A167JU17"/>
<keyword evidence="4" id="KW-0863">Zinc-finger</keyword>
<evidence type="ECO:0000256" key="6">
    <source>
        <dbReference type="ARBA" id="ARBA00023242"/>
    </source>
</evidence>
<dbReference type="EMBL" id="AZHA01000002">
    <property type="protein sequence ID" value="OAA50753.1"/>
    <property type="molecule type" value="Genomic_DNA"/>
</dbReference>
<evidence type="ECO:0000256" key="2">
    <source>
        <dbReference type="ARBA" id="ARBA00022723"/>
    </source>
</evidence>
<dbReference type="PANTHER" id="PTHR40626">
    <property type="entry name" value="MIP31509P"/>
    <property type="match status" value="1"/>
</dbReference>
<sequence>MNEVMLEMCDMNAQYVGRDLFDGKYFLEPTKIYNYVDTERNSDVMTRHATLHGVVGKKPRKVSWCDATESQELHARDATLPVGHANIGAMWMARPRSAPRPFSSSTSGTRPAHHDTPGAGGAAYELPALPVEGIVPTVNTVPDSILTFPVDSSLSFSTDPSESFFGWDMGDVGSDDMDFLNVSLLEWFPTAVNEETHESLPEPAGSDESESPSSQLMRDAQPPDTPWPHVYHPSGRDVQINLSTAAPKTPSILQQPQLGHVKESSRQAIISLVSTTHQPNWPAVDFACFPSTETLSICINLYFRHFHDTLPILRRVDLPNRESSPVLLLAMAAIGAMYSRDAALRSLALALNELARRAISSLSESNRSASFSVSFVQATLLQSMFGLFCGSRMLYQHAEMSRGSLVTAARRMHLLRPGLSFVQELQKESGTPTQKQIELASAADDERRSLGWGIYLYDMQISALLNIPPLFSISEINVALPANLNATSNPQSTTESPPSFRAVLDTLLSTDAAAVEAIFTSTQSPGDSRYRLDFPATFKHNPQKLLDELAISCHSLNALPNPLTIGVCALSHLGHLQFTWPAFLNNAKIAAGKSGTEESKASARAWIRSRVSVDPAGARFILTQAGQLGALLARYPFDAPAETVLCLDVALTFWAALKFSTNLGGVGGGGTRQKPFSIFWSNCDDASEWVKHGGAVYFQGLGELGELTSAKSLAIFRQRMDIMSWGLAERFKHVLLNLEKEEQAL</sequence>
<protein>
    <submittedName>
        <fullName evidence="9">Fungal transcriptional regulatory protein</fullName>
    </submittedName>
</protein>
<evidence type="ECO:0000256" key="4">
    <source>
        <dbReference type="ARBA" id="ARBA00022771"/>
    </source>
</evidence>
<feature type="compositionally biased region" description="Low complexity" evidence="7">
    <location>
        <begin position="97"/>
        <end position="107"/>
    </location>
</feature>
<comment type="subcellular location">
    <subcellularLocation>
        <location evidence="1">Nucleus</location>
    </subcellularLocation>
</comment>
<dbReference type="Pfam" id="PF04082">
    <property type="entry name" value="Fungal_trans"/>
    <property type="match status" value="1"/>
</dbReference>
<feature type="domain" description="Xylanolytic transcriptional activator regulatory" evidence="8">
    <location>
        <begin position="299"/>
        <end position="492"/>
    </location>
</feature>
<evidence type="ECO:0000256" key="7">
    <source>
        <dbReference type="SAM" id="MobiDB-lite"/>
    </source>
</evidence>
<name>A0A167JU17_9HYPO</name>
<keyword evidence="10" id="KW-1185">Reference proteome</keyword>
<keyword evidence="6" id="KW-0539">Nucleus</keyword>
<evidence type="ECO:0000256" key="3">
    <source>
        <dbReference type="ARBA" id="ARBA00022737"/>
    </source>
</evidence>
<evidence type="ECO:0000313" key="10">
    <source>
        <dbReference type="Proteomes" id="UP000076863"/>
    </source>
</evidence>
<feature type="region of interest" description="Disordered" evidence="7">
    <location>
        <begin position="97"/>
        <end position="123"/>
    </location>
</feature>
<dbReference type="CDD" id="cd12148">
    <property type="entry name" value="fungal_TF_MHR"/>
    <property type="match status" value="1"/>
</dbReference>
<dbReference type="GO" id="GO:0008270">
    <property type="term" value="F:zinc ion binding"/>
    <property type="evidence" value="ECO:0007669"/>
    <property type="project" value="UniProtKB-KW"/>
</dbReference>
<proteinExistence type="predicted"/>
<accession>A0A167JU17</accession>
<dbReference type="InterPro" id="IPR007219">
    <property type="entry name" value="XnlR_reg_dom"/>
</dbReference>
<dbReference type="Proteomes" id="UP000076863">
    <property type="component" value="Unassembled WGS sequence"/>
</dbReference>
<dbReference type="GO" id="GO:0000978">
    <property type="term" value="F:RNA polymerase II cis-regulatory region sequence-specific DNA binding"/>
    <property type="evidence" value="ECO:0007669"/>
    <property type="project" value="InterPro"/>
</dbReference>
<comment type="caution">
    <text evidence="9">The sequence shown here is derived from an EMBL/GenBank/DDBJ whole genome shotgun (WGS) entry which is preliminary data.</text>
</comment>